<gene>
    <name evidence="2" type="ORF">B0T14DRAFT_421137</name>
</gene>
<comment type="caution">
    <text evidence="2">The sequence shown here is derived from an EMBL/GenBank/DDBJ whole genome shotgun (WGS) entry which is preliminary data.</text>
</comment>
<sequence length="155" mass="17386">TTKSNLSLRQNDISWGELPDTMRDAFLFTHHMGVEYLWIDALCILQDDESDWLVESSKMAGIYRHAVLTLSATSSADTRTGIFGREGFKRTSSTCSGRRFCVGEARLDTHLSLFGPDIGKVSSEDTFAFPFPVLSRGWTFQERALSTRILHATTD</sequence>
<dbReference type="Pfam" id="PF06985">
    <property type="entry name" value="HET"/>
    <property type="match status" value="1"/>
</dbReference>
<dbReference type="AlphaFoldDB" id="A0AA39X402"/>
<feature type="domain" description="Heterokaryon incompatibility" evidence="1">
    <location>
        <begin position="6"/>
        <end position="142"/>
    </location>
</feature>
<evidence type="ECO:0000313" key="3">
    <source>
        <dbReference type="Proteomes" id="UP001175000"/>
    </source>
</evidence>
<proteinExistence type="predicted"/>
<keyword evidence="3" id="KW-1185">Reference proteome</keyword>
<organism evidence="2 3">
    <name type="scientific">Immersiella caudata</name>
    <dbReference type="NCBI Taxonomy" id="314043"/>
    <lineage>
        <taxon>Eukaryota</taxon>
        <taxon>Fungi</taxon>
        <taxon>Dikarya</taxon>
        <taxon>Ascomycota</taxon>
        <taxon>Pezizomycotina</taxon>
        <taxon>Sordariomycetes</taxon>
        <taxon>Sordariomycetidae</taxon>
        <taxon>Sordariales</taxon>
        <taxon>Lasiosphaeriaceae</taxon>
        <taxon>Immersiella</taxon>
    </lineage>
</organism>
<dbReference type="InterPro" id="IPR010730">
    <property type="entry name" value="HET"/>
</dbReference>
<dbReference type="PANTHER" id="PTHR33112:SF9">
    <property type="entry name" value="HETEROKARYON INCOMPATIBILITY DOMAIN-CONTAINING PROTEIN"/>
    <property type="match status" value="1"/>
</dbReference>
<reference evidence="2" key="1">
    <citation type="submission" date="2023-06" db="EMBL/GenBank/DDBJ databases">
        <title>Genome-scale phylogeny and comparative genomics of the fungal order Sordariales.</title>
        <authorList>
            <consortium name="Lawrence Berkeley National Laboratory"/>
            <person name="Hensen N."/>
            <person name="Bonometti L."/>
            <person name="Westerberg I."/>
            <person name="Brannstrom I.O."/>
            <person name="Guillou S."/>
            <person name="Cros-Aarteil S."/>
            <person name="Calhoun S."/>
            <person name="Haridas S."/>
            <person name="Kuo A."/>
            <person name="Mondo S."/>
            <person name="Pangilinan J."/>
            <person name="Riley R."/>
            <person name="Labutti K."/>
            <person name="Andreopoulos B."/>
            <person name="Lipzen A."/>
            <person name="Chen C."/>
            <person name="Yanf M."/>
            <person name="Daum C."/>
            <person name="Ng V."/>
            <person name="Clum A."/>
            <person name="Steindorff A."/>
            <person name="Ohm R."/>
            <person name="Martin F."/>
            <person name="Silar P."/>
            <person name="Natvig D."/>
            <person name="Lalanne C."/>
            <person name="Gautier V."/>
            <person name="Ament-Velasquez S.L."/>
            <person name="Kruys A."/>
            <person name="Hutchinson M.I."/>
            <person name="Powell A.J."/>
            <person name="Barry K."/>
            <person name="Miller A.N."/>
            <person name="Grigoriev I.V."/>
            <person name="Debuchy R."/>
            <person name="Gladieux P."/>
            <person name="Thoren M.H."/>
            <person name="Johannesson H."/>
        </authorList>
    </citation>
    <scope>NUCLEOTIDE SEQUENCE</scope>
    <source>
        <strain evidence="2">CBS 606.72</strain>
    </source>
</reference>
<dbReference type="Proteomes" id="UP001175000">
    <property type="component" value="Unassembled WGS sequence"/>
</dbReference>
<evidence type="ECO:0000313" key="2">
    <source>
        <dbReference type="EMBL" id="KAK0626894.1"/>
    </source>
</evidence>
<dbReference type="PANTHER" id="PTHR33112">
    <property type="entry name" value="DOMAIN PROTEIN, PUTATIVE-RELATED"/>
    <property type="match status" value="1"/>
</dbReference>
<protein>
    <submittedName>
        <fullName evidence="2">Heterokaryon incompatibility</fullName>
    </submittedName>
</protein>
<name>A0AA39X402_9PEZI</name>
<dbReference type="EMBL" id="JAULSU010000002">
    <property type="protein sequence ID" value="KAK0626894.1"/>
    <property type="molecule type" value="Genomic_DNA"/>
</dbReference>
<evidence type="ECO:0000259" key="1">
    <source>
        <dbReference type="Pfam" id="PF06985"/>
    </source>
</evidence>
<feature type="non-terminal residue" evidence="2">
    <location>
        <position position="1"/>
    </location>
</feature>
<accession>A0AA39X402</accession>